<evidence type="ECO:0000313" key="3">
    <source>
        <dbReference type="Proteomes" id="UP000824037"/>
    </source>
</evidence>
<name>A0A9D2EED4_9MICO</name>
<dbReference type="EMBL" id="DXBY01000170">
    <property type="protein sequence ID" value="HIZ36149.1"/>
    <property type="molecule type" value="Genomic_DNA"/>
</dbReference>
<dbReference type="InterPro" id="IPR006680">
    <property type="entry name" value="Amidohydro-rel"/>
</dbReference>
<dbReference type="InterPro" id="IPR051781">
    <property type="entry name" value="Metallo-dep_Hydrolase"/>
</dbReference>
<accession>A0A9D2EED4</accession>
<evidence type="ECO:0000313" key="2">
    <source>
        <dbReference type="EMBL" id="HIZ36149.1"/>
    </source>
</evidence>
<comment type="caution">
    <text evidence="2">The sequence shown here is derived from an EMBL/GenBank/DDBJ whole genome shotgun (WGS) entry which is preliminary data.</text>
</comment>
<dbReference type="Gene3D" id="2.30.40.10">
    <property type="entry name" value="Urease, subunit C, domain 1"/>
    <property type="match status" value="1"/>
</dbReference>
<reference evidence="2" key="1">
    <citation type="journal article" date="2021" name="PeerJ">
        <title>Extensive microbial diversity within the chicken gut microbiome revealed by metagenomics and culture.</title>
        <authorList>
            <person name="Gilroy R."/>
            <person name="Ravi A."/>
            <person name="Getino M."/>
            <person name="Pursley I."/>
            <person name="Horton D.L."/>
            <person name="Alikhan N.F."/>
            <person name="Baker D."/>
            <person name="Gharbi K."/>
            <person name="Hall N."/>
            <person name="Watson M."/>
            <person name="Adriaenssens E.M."/>
            <person name="Foster-Nyarko E."/>
            <person name="Jarju S."/>
            <person name="Secka A."/>
            <person name="Antonio M."/>
            <person name="Oren A."/>
            <person name="Chaudhuri R.R."/>
            <person name="La Ragione R."/>
            <person name="Hildebrand F."/>
            <person name="Pallen M.J."/>
        </authorList>
    </citation>
    <scope>NUCLEOTIDE SEQUENCE</scope>
    <source>
        <strain evidence="2">ChiGjej4B4-7305</strain>
    </source>
</reference>
<evidence type="ECO:0000259" key="1">
    <source>
        <dbReference type="Pfam" id="PF01979"/>
    </source>
</evidence>
<dbReference type="InterPro" id="IPR032466">
    <property type="entry name" value="Metal_Hydrolase"/>
</dbReference>
<dbReference type="SUPFAM" id="SSF51556">
    <property type="entry name" value="Metallo-dependent hydrolases"/>
    <property type="match status" value="1"/>
</dbReference>
<proteinExistence type="predicted"/>
<protein>
    <submittedName>
        <fullName evidence="2">Amidohydrolase family protein</fullName>
    </submittedName>
</protein>
<gene>
    <name evidence="2" type="ORF">H9815_10250</name>
</gene>
<dbReference type="AlphaFoldDB" id="A0A9D2EED4"/>
<dbReference type="PANTHER" id="PTHR43135:SF4">
    <property type="entry name" value="AMIDOHYDROLASE-RELATED DOMAIN-CONTAINING PROTEIN"/>
    <property type="match status" value="1"/>
</dbReference>
<dbReference type="InterPro" id="IPR011059">
    <property type="entry name" value="Metal-dep_hydrolase_composite"/>
</dbReference>
<dbReference type="Proteomes" id="UP000824037">
    <property type="component" value="Unassembled WGS sequence"/>
</dbReference>
<dbReference type="GO" id="GO:0016810">
    <property type="term" value="F:hydrolase activity, acting on carbon-nitrogen (but not peptide) bonds"/>
    <property type="evidence" value="ECO:0007669"/>
    <property type="project" value="InterPro"/>
</dbReference>
<organism evidence="2 3">
    <name type="scientific">Candidatus Ruania gallistercoris</name>
    <dbReference type="NCBI Taxonomy" id="2838746"/>
    <lineage>
        <taxon>Bacteria</taxon>
        <taxon>Bacillati</taxon>
        <taxon>Actinomycetota</taxon>
        <taxon>Actinomycetes</taxon>
        <taxon>Micrococcales</taxon>
        <taxon>Ruaniaceae</taxon>
        <taxon>Ruania</taxon>
    </lineage>
</organism>
<reference evidence="2" key="2">
    <citation type="submission" date="2021-04" db="EMBL/GenBank/DDBJ databases">
        <authorList>
            <person name="Gilroy R."/>
        </authorList>
    </citation>
    <scope>NUCLEOTIDE SEQUENCE</scope>
    <source>
        <strain evidence="2">ChiGjej4B4-7305</strain>
    </source>
</reference>
<dbReference type="Pfam" id="PF01979">
    <property type="entry name" value="Amidohydro_1"/>
    <property type="match status" value="1"/>
</dbReference>
<dbReference type="Gene3D" id="3.40.50.10910">
    <property type="entry name" value="Amidohydrolase"/>
    <property type="match status" value="1"/>
</dbReference>
<sequence>MDPHLAPPSAAGPAENLHLRARLLPGGAETDLWITGGVISRSPVPGARTIVSTGWVLPALVDTHLHVGVAEIGGPLDRDVLAGELDLLARNGIGAARIPGSPSQLPDEVLSRERGPLLQHAGVPLAAPDRFIPGWGRLVCGDELAEAAGEEPGPGWVKIIADWFDDVGDYSAAFDTDVLRRAVAAAHRSGRRVAVHTQSAEGGRSAVLAGADSIEHGMHLPIDVLGELAARRGVLVPTGTVFEQLAESMASEQVPAALRRWYQDGLAAHPELVRRAWEAGVTVLAGTDLPVGSLIDEVEWLVAAGLPVEEAIGAASWTAREVLDLPRLRDGDRADVIWTEIDPRTELSVLREPDLVILSGSAVG</sequence>
<dbReference type="Gene3D" id="3.30.110.90">
    <property type="entry name" value="Amidohydrolase"/>
    <property type="match status" value="1"/>
</dbReference>
<feature type="domain" description="Amidohydrolase-related" evidence="1">
    <location>
        <begin position="174"/>
        <end position="362"/>
    </location>
</feature>
<dbReference type="Gene3D" id="1.20.58.520">
    <property type="entry name" value="Amidohydrolase"/>
    <property type="match status" value="1"/>
</dbReference>
<dbReference type="PANTHER" id="PTHR43135">
    <property type="entry name" value="ALPHA-D-RIBOSE 1-METHYLPHOSPHONATE 5-TRIPHOSPHATE DIPHOSPHATASE"/>
    <property type="match status" value="1"/>
</dbReference>